<gene>
    <name evidence="3" type="ORF">GCM10022204_10610</name>
</gene>
<dbReference type="EMBL" id="BAAAYX010000002">
    <property type="protein sequence ID" value="GAA3696509.1"/>
    <property type="molecule type" value="Genomic_DNA"/>
</dbReference>
<evidence type="ECO:0000313" key="3">
    <source>
        <dbReference type="EMBL" id="GAA3696509.1"/>
    </source>
</evidence>
<dbReference type="InterPro" id="IPR018391">
    <property type="entry name" value="PQQ_b-propeller_rpt"/>
</dbReference>
<dbReference type="Gene3D" id="2.130.10.10">
    <property type="entry name" value="YVTN repeat-like/Quinoprotein amine dehydrogenase"/>
    <property type="match status" value="1"/>
</dbReference>
<dbReference type="InterPro" id="IPR011047">
    <property type="entry name" value="Quinoprotein_ADH-like_sf"/>
</dbReference>
<feature type="region of interest" description="Disordered" evidence="1">
    <location>
        <begin position="1"/>
        <end position="59"/>
    </location>
</feature>
<keyword evidence="4" id="KW-1185">Reference proteome</keyword>
<dbReference type="InterPro" id="IPR002372">
    <property type="entry name" value="PQQ_rpt_dom"/>
</dbReference>
<accession>A0ABP7CZV9</accession>
<sequence>MPPAAPEGEASGPYAPDPRAGYSYDRVDPTWGPPSAPSTPAAPPALSASTVPPSGTSVTHAGPPWLPLAVVMLVTVLVAGGLFAAGRVGASTRSSAASAYVPTDGRATYQQRTTIVGNESVASTLVQESTLQSGTTVIGGLDWTLGVKVVGVVGAGPFERMRFWRTTGSEIGNLGSSQQQVRVYRVDDAVELLGESDQGGAHVYSPALVELPAQVAVGATWSGAGTVGTRRYRSEFRAAAAEPGCLQVRGTIAETTATGQPGSTRTVVRTWCERRGVVAEEVVRGGVTVRTDTISSPAADPTLRTVAEPWTWSDPERWKRRDFDLMSADASLGSGPMAGAPGAVPPVLTASGLVIRTTSGDDLVATTPKTIDRWTSLWRMHPGGTLLSVAAFGDVLVTTTSQRAVVAYSDAGVRLWSLPLDDLAFWAPVRVDDRRVAVADAAGGVRVVDLLTGEVIWQQRVSAQVSGPLVAGSGTVVAFDAGGRTTAYAADTGEQRWAKDLPSTRGVILGDTLAVRNAATLEALDLQTGRHRWLLPQTGTLDALTTVGDTLVAATQLGTFVIDEQGTIRRELPAYESVSVVGDTMVGWGRTEAEFRAADGSVLAVIDTPDLSLTSSGTPPLAYRQGVIVFGRNWTFTSWSDEP</sequence>
<dbReference type="SUPFAM" id="SSF50998">
    <property type="entry name" value="Quinoprotein alcohol dehydrogenase-like"/>
    <property type="match status" value="1"/>
</dbReference>
<name>A0ABP7CZV9_9ACTN</name>
<feature type="domain" description="Pyrrolo-quinoline quinone repeat" evidence="2">
    <location>
        <begin position="405"/>
        <end position="539"/>
    </location>
</feature>
<organism evidence="3 4">
    <name type="scientific">Microlunatus aurantiacus</name>
    <dbReference type="NCBI Taxonomy" id="446786"/>
    <lineage>
        <taxon>Bacteria</taxon>
        <taxon>Bacillati</taxon>
        <taxon>Actinomycetota</taxon>
        <taxon>Actinomycetes</taxon>
        <taxon>Propionibacteriales</taxon>
        <taxon>Propionibacteriaceae</taxon>
        <taxon>Microlunatus</taxon>
    </lineage>
</organism>
<feature type="compositionally biased region" description="Low complexity" evidence="1">
    <location>
        <begin position="44"/>
        <end position="54"/>
    </location>
</feature>
<comment type="caution">
    <text evidence="3">The sequence shown here is derived from an EMBL/GenBank/DDBJ whole genome shotgun (WGS) entry which is preliminary data.</text>
</comment>
<evidence type="ECO:0000256" key="1">
    <source>
        <dbReference type="SAM" id="MobiDB-lite"/>
    </source>
</evidence>
<dbReference type="SMART" id="SM00564">
    <property type="entry name" value="PQQ"/>
    <property type="match status" value="4"/>
</dbReference>
<evidence type="ECO:0000259" key="2">
    <source>
        <dbReference type="Pfam" id="PF13360"/>
    </source>
</evidence>
<proteinExistence type="predicted"/>
<evidence type="ECO:0000313" key="4">
    <source>
        <dbReference type="Proteomes" id="UP001500051"/>
    </source>
</evidence>
<feature type="compositionally biased region" description="Low complexity" evidence="1">
    <location>
        <begin position="1"/>
        <end position="14"/>
    </location>
</feature>
<dbReference type="InterPro" id="IPR015943">
    <property type="entry name" value="WD40/YVTN_repeat-like_dom_sf"/>
</dbReference>
<dbReference type="Pfam" id="PF13360">
    <property type="entry name" value="PQQ_2"/>
    <property type="match status" value="1"/>
</dbReference>
<protein>
    <recommendedName>
        <fullName evidence="2">Pyrrolo-quinoline quinone repeat domain-containing protein</fullName>
    </recommendedName>
</protein>
<reference evidence="4" key="1">
    <citation type="journal article" date="2019" name="Int. J. Syst. Evol. Microbiol.">
        <title>The Global Catalogue of Microorganisms (GCM) 10K type strain sequencing project: providing services to taxonomists for standard genome sequencing and annotation.</title>
        <authorList>
            <consortium name="The Broad Institute Genomics Platform"/>
            <consortium name="The Broad Institute Genome Sequencing Center for Infectious Disease"/>
            <person name="Wu L."/>
            <person name="Ma J."/>
        </authorList>
    </citation>
    <scope>NUCLEOTIDE SEQUENCE [LARGE SCALE GENOMIC DNA]</scope>
    <source>
        <strain evidence="4">JCM 16548</strain>
    </source>
</reference>
<dbReference type="RefSeq" id="WP_344811221.1">
    <property type="nucleotide sequence ID" value="NZ_BAAAYX010000002.1"/>
</dbReference>
<dbReference type="Proteomes" id="UP001500051">
    <property type="component" value="Unassembled WGS sequence"/>
</dbReference>
<feature type="compositionally biased region" description="Pro residues" evidence="1">
    <location>
        <begin position="31"/>
        <end position="43"/>
    </location>
</feature>